<reference evidence="11 12" key="1">
    <citation type="submission" date="2020-07" db="EMBL/GenBank/DDBJ databases">
        <title>Sequencing the genomes of 1000 actinobacteria strains.</title>
        <authorList>
            <person name="Klenk H.-P."/>
        </authorList>
    </citation>
    <scope>NUCLEOTIDE SEQUENCE [LARGE SCALE GENOMIC DNA]</scope>
    <source>
        <strain evidence="11 12">DSM 21349</strain>
    </source>
</reference>
<gene>
    <name evidence="10" type="primary">fluC</name>
    <name evidence="10" type="synonym">crcB</name>
    <name evidence="11" type="ORF">FB382_000058</name>
</gene>
<dbReference type="PANTHER" id="PTHR28259">
    <property type="entry name" value="FLUORIDE EXPORT PROTEIN 1-RELATED"/>
    <property type="match status" value="1"/>
</dbReference>
<proteinExistence type="inferred from homology"/>
<comment type="caution">
    <text evidence="11">The sequence shown here is derived from an EMBL/GenBank/DDBJ whole genome shotgun (WGS) entry which is preliminary data.</text>
</comment>
<keyword evidence="3 10" id="KW-0812">Transmembrane</keyword>
<evidence type="ECO:0000313" key="12">
    <source>
        <dbReference type="Proteomes" id="UP000580910"/>
    </source>
</evidence>
<evidence type="ECO:0000256" key="2">
    <source>
        <dbReference type="ARBA" id="ARBA00022475"/>
    </source>
</evidence>
<comment type="function">
    <text evidence="9 10">Fluoride-specific ion channel. Important for reducing fluoride concentration in the cell, thus reducing its toxicity.</text>
</comment>
<comment type="subcellular location">
    <subcellularLocation>
        <location evidence="1 10">Cell membrane</location>
        <topology evidence="1 10">Multi-pass membrane protein</topology>
    </subcellularLocation>
</comment>
<keyword evidence="12" id="KW-1185">Reference proteome</keyword>
<accession>A0A7W3IW59</accession>
<comment type="catalytic activity">
    <reaction evidence="8">
        <text>fluoride(in) = fluoride(out)</text>
        <dbReference type="Rhea" id="RHEA:76159"/>
        <dbReference type="ChEBI" id="CHEBI:17051"/>
    </reaction>
    <physiologicalReaction direction="left-to-right" evidence="8">
        <dbReference type="Rhea" id="RHEA:76160"/>
    </physiologicalReaction>
</comment>
<keyword evidence="10" id="KW-0406">Ion transport</keyword>
<keyword evidence="4 10" id="KW-1133">Transmembrane helix</keyword>
<keyword evidence="2 10" id="KW-1003">Cell membrane</keyword>
<feature type="binding site" evidence="10">
    <location>
        <position position="77"/>
    </location>
    <ligand>
        <name>Na(+)</name>
        <dbReference type="ChEBI" id="CHEBI:29101"/>
        <note>structural</note>
    </ligand>
</feature>
<evidence type="ECO:0000256" key="10">
    <source>
        <dbReference type="HAMAP-Rule" id="MF_00454"/>
    </source>
</evidence>
<evidence type="ECO:0000256" key="1">
    <source>
        <dbReference type="ARBA" id="ARBA00004651"/>
    </source>
</evidence>
<dbReference type="GO" id="GO:0062054">
    <property type="term" value="F:fluoride channel activity"/>
    <property type="evidence" value="ECO:0007669"/>
    <property type="project" value="UniProtKB-UniRule"/>
</dbReference>
<dbReference type="InterPro" id="IPR003691">
    <property type="entry name" value="FluC"/>
</dbReference>
<evidence type="ECO:0000313" key="11">
    <source>
        <dbReference type="EMBL" id="MBA8801767.1"/>
    </source>
</evidence>
<dbReference type="AlphaFoldDB" id="A0A7W3IW59"/>
<comment type="similarity">
    <text evidence="7 10">Belongs to the fluoride channel Fluc/FEX (TC 1.A.43) family.</text>
</comment>
<feature type="transmembrane region" description="Helical" evidence="10">
    <location>
        <begin position="98"/>
        <end position="119"/>
    </location>
</feature>
<evidence type="ECO:0000256" key="4">
    <source>
        <dbReference type="ARBA" id="ARBA00022989"/>
    </source>
</evidence>
<dbReference type="HAMAP" id="MF_00454">
    <property type="entry name" value="FluC"/>
    <property type="match status" value="1"/>
</dbReference>
<dbReference type="GO" id="GO:0005886">
    <property type="term" value="C:plasma membrane"/>
    <property type="evidence" value="ECO:0007669"/>
    <property type="project" value="UniProtKB-SubCell"/>
</dbReference>
<keyword evidence="6 10" id="KW-0407">Ion channel</keyword>
<dbReference type="EMBL" id="JACGXA010000001">
    <property type="protein sequence ID" value="MBA8801767.1"/>
    <property type="molecule type" value="Genomic_DNA"/>
</dbReference>
<dbReference type="PANTHER" id="PTHR28259:SF1">
    <property type="entry name" value="FLUORIDE EXPORT PROTEIN 1-RELATED"/>
    <property type="match status" value="1"/>
</dbReference>
<dbReference type="RefSeq" id="WP_220481204.1">
    <property type="nucleotide sequence ID" value="NZ_JACGXA010000001.1"/>
</dbReference>
<protein>
    <recommendedName>
        <fullName evidence="10">Fluoride-specific ion channel FluC</fullName>
    </recommendedName>
</protein>
<comment type="activity regulation">
    <text evidence="10">Na(+) is not transported, but it plays an essential structural role and its presence is essential for fluoride channel function.</text>
</comment>
<feature type="transmembrane region" description="Helical" evidence="10">
    <location>
        <begin position="67"/>
        <end position="86"/>
    </location>
</feature>
<keyword evidence="10" id="KW-0479">Metal-binding</keyword>
<dbReference type="Proteomes" id="UP000580910">
    <property type="component" value="Unassembled WGS sequence"/>
</dbReference>
<keyword evidence="10" id="KW-0813">Transport</keyword>
<evidence type="ECO:0000256" key="3">
    <source>
        <dbReference type="ARBA" id="ARBA00022692"/>
    </source>
</evidence>
<keyword evidence="10" id="KW-0915">Sodium</keyword>
<sequence length="138" mass="13864">MTPPPPPRLLVAAALGGALGAVARWALGETFPDTAGFPWTVFAINVAGSAALALLPALSPVRRSRELAVFLGPGVLGGFTTLSAASEQTRALLAAGDTLLAGSYLVGTLAACLVAVALVSHLATPAEQAEFEAEEGNE</sequence>
<feature type="transmembrane region" description="Helical" evidence="10">
    <location>
        <begin position="38"/>
        <end position="55"/>
    </location>
</feature>
<dbReference type="GO" id="GO:0140114">
    <property type="term" value="P:cellular detoxification of fluoride"/>
    <property type="evidence" value="ECO:0007669"/>
    <property type="project" value="UniProtKB-UniRule"/>
</dbReference>
<feature type="binding site" evidence="10">
    <location>
        <position position="80"/>
    </location>
    <ligand>
        <name>Na(+)</name>
        <dbReference type="ChEBI" id="CHEBI:29101"/>
        <note>structural</note>
    </ligand>
</feature>
<evidence type="ECO:0000256" key="5">
    <source>
        <dbReference type="ARBA" id="ARBA00023136"/>
    </source>
</evidence>
<name>A0A7W3IW59_9ACTN</name>
<evidence type="ECO:0000256" key="7">
    <source>
        <dbReference type="ARBA" id="ARBA00035120"/>
    </source>
</evidence>
<evidence type="ECO:0000256" key="6">
    <source>
        <dbReference type="ARBA" id="ARBA00023303"/>
    </source>
</evidence>
<dbReference type="Pfam" id="PF02537">
    <property type="entry name" value="CRCB"/>
    <property type="match status" value="1"/>
</dbReference>
<keyword evidence="5 10" id="KW-0472">Membrane</keyword>
<evidence type="ECO:0000256" key="9">
    <source>
        <dbReference type="ARBA" id="ARBA00049940"/>
    </source>
</evidence>
<dbReference type="GO" id="GO:0046872">
    <property type="term" value="F:metal ion binding"/>
    <property type="evidence" value="ECO:0007669"/>
    <property type="project" value="UniProtKB-KW"/>
</dbReference>
<organism evidence="11 12">
    <name type="scientific">Nocardioides ginsengisegetis</name>
    <dbReference type="NCBI Taxonomy" id="661491"/>
    <lineage>
        <taxon>Bacteria</taxon>
        <taxon>Bacillati</taxon>
        <taxon>Actinomycetota</taxon>
        <taxon>Actinomycetes</taxon>
        <taxon>Propionibacteriales</taxon>
        <taxon>Nocardioidaceae</taxon>
        <taxon>Nocardioides</taxon>
    </lineage>
</organism>
<evidence type="ECO:0000256" key="8">
    <source>
        <dbReference type="ARBA" id="ARBA00035585"/>
    </source>
</evidence>